<comment type="function">
    <text evidence="10">FliG is one of three proteins (FliG, FliN, FliM) that forms the rotor-mounted switch complex (C ring), located at the base of the basal body. This complex interacts with the CheY and CheZ chemotaxis proteins, in addition to contacting components of the motor that determine the direction of flagellar rotation.</text>
</comment>
<protein>
    <recommendedName>
        <fullName evidence="4">Flagellar motor switch protein FliG</fullName>
    </recommendedName>
</protein>
<dbReference type="RefSeq" id="WP_259330954.1">
    <property type="nucleotide sequence ID" value="NZ_BDES01000077.1"/>
</dbReference>
<evidence type="ECO:0000256" key="6">
    <source>
        <dbReference type="ARBA" id="ARBA00022500"/>
    </source>
</evidence>
<comment type="similarity">
    <text evidence="3">Belongs to the FliG family.</text>
</comment>
<accession>A0A401WXR8</accession>
<evidence type="ECO:0000259" key="12">
    <source>
        <dbReference type="Pfam" id="PF01706"/>
    </source>
</evidence>
<keyword evidence="15" id="KW-0966">Cell projection</keyword>
<evidence type="ECO:0000256" key="4">
    <source>
        <dbReference type="ARBA" id="ARBA00021870"/>
    </source>
</evidence>
<feature type="region of interest" description="Disordered" evidence="11">
    <location>
        <begin position="1"/>
        <end position="24"/>
    </location>
</feature>
<evidence type="ECO:0000256" key="2">
    <source>
        <dbReference type="ARBA" id="ARBA00004413"/>
    </source>
</evidence>
<evidence type="ECO:0000256" key="8">
    <source>
        <dbReference type="ARBA" id="ARBA00023136"/>
    </source>
</evidence>
<dbReference type="PANTHER" id="PTHR30534">
    <property type="entry name" value="FLAGELLAR MOTOR SWITCH PROTEIN FLIG"/>
    <property type="match status" value="1"/>
</dbReference>
<dbReference type="PANTHER" id="PTHR30534:SF0">
    <property type="entry name" value="FLAGELLAR MOTOR SWITCH PROTEIN FLIG"/>
    <property type="match status" value="1"/>
</dbReference>
<dbReference type="PRINTS" id="PR00954">
    <property type="entry name" value="FLGMOTORFLIG"/>
</dbReference>
<evidence type="ECO:0000256" key="9">
    <source>
        <dbReference type="ARBA" id="ARBA00023143"/>
    </source>
</evidence>
<keyword evidence="5" id="KW-1003">Cell membrane</keyword>
<dbReference type="Proteomes" id="UP000287300">
    <property type="component" value="Unassembled WGS sequence"/>
</dbReference>
<dbReference type="GO" id="GO:0005886">
    <property type="term" value="C:plasma membrane"/>
    <property type="evidence" value="ECO:0007669"/>
    <property type="project" value="UniProtKB-SubCell"/>
</dbReference>
<evidence type="ECO:0000256" key="7">
    <source>
        <dbReference type="ARBA" id="ARBA00022779"/>
    </source>
</evidence>
<dbReference type="GO" id="GO:0003774">
    <property type="term" value="F:cytoskeletal motor activity"/>
    <property type="evidence" value="ECO:0007669"/>
    <property type="project" value="InterPro"/>
</dbReference>
<dbReference type="GO" id="GO:0009425">
    <property type="term" value="C:bacterial-type flagellum basal body"/>
    <property type="evidence" value="ECO:0007669"/>
    <property type="project" value="UniProtKB-SubCell"/>
</dbReference>
<dbReference type="Pfam" id="PF14841">
    <property type="entry name" value="FliG_M"/>
    <property type="match status" value="1"/>
</dbReference>
<sequence length="373" mass="41451">MTDEASMPQASGPGVDDNSSSLPAPPVITEQAQALLNSITGKQKAAILMLAVGQEKSAAIFKSLHEDEIRDISVAMSQLGMVKADLVEAVLADFSRNFEVSDGIVGTYETTEEYLKRVGVPSDLVEKIMEDIRGPSGRSVWEKMANMPETALANYLRNEQPQTVAVILSYLPPAYVSRVLTQFSEDFAMDVIMRILHMSSVSRDVLESLENTLRRDLVSTFGRSTKRDSYAFVAEVFNNFDRKTETTLTEILGQRNHDDMEKVNKLKFTFDDIKRLMHEDMMRVMNAINKDPEAKAKLPLALKGSSKDIKKIFLDCMSKRAGGILDDEIANLGPVRMKDAESAQIYIISIIKDLSNDGEIDISPNSTDDELIE</sequence>
<gene>
    <name evidence="15" type="primary">fliG</name>
    <name evidence="15" type="ORF">NBRC3188_2846</name>
</gene>
<feature type="domain" description="Flagellar motor switch protein FliG C-terminal" evidence="12">
    <location>
        <begin position="252"/>
        <end position="362"/>
    </location>
</feature>
<dbReference type="InterPro" id="IPR011002">
    <property type="entry name" value="FliG_a-hlx"/>
</dbReference>
<dbReference type="InterPro" id="IPR000090">
    <property type="entry name" value="Flg_Motor_Flig"/>
</dbReference>
<dbReference type="EMBL" id="BDES01000077">
    <property type="protein sequence ID" value="GCD54149.1"/>
    <property type="molecule type" value="Genomic_DNA"/>
</dbReference>
<dbReference type="InterPro" id="IPR032779">
    <property type="entry name" value="FliG_M"/>
</dbReference>
<reference evidence="15 16" key="1">
    <citation type="submission" date="2016-06" db="EMBL/GenBank/DDBJ databases">
        <title>Acetobacter pasteurianus NBRC 3188 whole genome sequencing project.</title>
        <authorList>
            <person name="Matsutani M."/>
            <person name="Shiwa Y."/>
            <person name="Okamoto-Kainuma A."/>
            <person name="Ishikawa M."/>
            <person name="Koizumi Y."/>
            <person name="Yoshikawa H."/>
            <person name="Yakushi T."/>
            <person name="Matsushita K."/>
        </authorList>
    </citation>
    <scope>NUCLEOTIDE SEQUENCE [LARGE SCALE GENOMIC DNA]</scope>
    <source>
        <strain evidence="15 16">NBRC 3188</strain>
    </source>
</reference>
<dbReference type="Gene3D" id="1.10.220.30">
    <property type="match status" value="3"/>
</dbReference>
<proteinExistence type="inferred from homology"/>
<keyword evidence="9" id="KW-0975">Bacterial flagellum</keyword>
<evidence type="ECO:0000256" key="1">
    <source>
        <dbReference type="ARBA" id="ARBA00004117"/>
    </source>
</evidence>
<dbReference type="Pfam" id="PF01706">
    <property type="entry name" value="FliG_C"/>
    <property type="match status" value="1"/>
</dbReference>
<dbReference type="GO" id="GO:0071973">
    <property type="term" value="P:bacterial-type flagellum-dependent cell motility"/>
    <property type="evidence" value="ECO:0007669"/>
    <property type="project" value="InterPro"/>
</dbReference>
<evidence type="ECO:0000313" key="16">
    <source>
        <dbReference type="Proteomes" id="UP000287300"/>
    </source>
</evidence>
<keyword evidence="6" id="KW-0145">Chemotaxis</keyword>
<dbReference type="AlphaFoldDB" id="A0A401WXR8"/>
<dbReference type="GO" id="GO:0006935">
    <property type="term" value="P:chemotaxis"/>
    <property type="evidence" value="ECO:0007669"/>
    <property type="project" value="UniProtKB-KW"/>
</dbReference>
<dbReference type="SUPFAM" id="SSF48029">
    <property type="entry name" value="FliG"/>
    <property type="match status" value="2"/>
</dbReference>
<feature type="domain" description="Flagellar motor switch protein FliG N-terminal" evidence="14">
    <location>
        <begin position="39"/>
        <end position="141"/>
    </location>
</feature>
<evidence type="ECO:0000313" key="15">
    <source>
        <dbReference type="EMBL" id="GCD54149.1"/>
    </source>
</evidence>
<evidence type="ECO:0000256" key="5">
    <source>
        <dbReference type="ARBA" id="ARBA00022475"/>
    </source>
</evidence>
<dbReference type="InterPro" id="IPR028263">
    <property type="entry name" value="FliG_N"/>
</dbReference>
<comment type="caution">
    <text evidence="15">The sequence shown here is derived from an EMBL/GenBank/DDBJ whole genome shotgun (WGS) entry which is preliminary data.</text>
</comment>
<feature type="domain" description="Flagellar motor switch protein FliG middle" evidence="13">
    <location>
        <begin position="150"/>
        <end position="220"/>
    </location>
</feature>
<evidence type="ECO:0000259" key="14">
    <source>
        <dbReference type="Pfam" id="PF14842"/>
    </source>
</evidence>
<evidence type="ECO:0000256" key="10">
    <source>
        <dbReference type="ARBA" id="ARBA00025598"/>
    </source>
</evidence>
<keyword evidence="7" id="KW-0283">Flagellar rotation</keyword>
<dbReference type="Pfam" id="PF14842">
    <property type="entry name" value="FliG_N"/>
    <property type="match status" value="1"/>
</dbReference>
<name>A0A401WXR8_ACEPA</name>
<evidence type="ECO:0000259" key="13">
    <source>
        <dbReference type="Pfam" id="PF14841"/>
    </source>
</evidence>
<keyword evidence="15" id="KW-0969">Cilium</keyword>
<dbReference type="InterPro" id="IPR023087">
    <property type="entry name" value="Flg_Motor_Flig_C"/>
</dbReference>
<keyword evidence="15" id="KW-0282">Flagellum</keyword>
<organism evidence="15 16">
    <name type="scientific">Acetobacter pasteurianus NBRC 3188</name>
    <dbReference type="NCBI Taxonomy" id="1226663"/>
    <lineage>
        <taxon>Bacteria</taxon>
        <taxon>Pseudomonadati</taxon>
        <taxon>Pseudomonadota</taxon>
        <taxon>Alphaproteobacteria</taxon>
        <taxon>Acetobacterales</taxon>
        <taxon>Acetobacteraceae</taxon>
        <taxon>Acetobacter</taxon>
    </lineage>
</organism>
<evidence type="ECO:0000256" key="3">
    <source>
        <dbReference type="ARBA" id="ARBA00010299"/>
    </source>
</evidence>
<evidence type="ECO:0000256" key="11">
    <source>
        <dbReference type="SAM" id="MobiDB-lite"/>
    </source>
</evidence>
<comment type="subcellular location">
    <subcellularLocation>
        <location evidence="1">Bacterial flagellum basal body</location>
    </subcellularLocation>
    <subcellularLocation>
        <location evidence="2">Cell membrane</location>
        <topology evidence="2">Peripheral membrane protein</topology>
        <orientation evidence="2">Cytoplasmic side</orientation>
    </subcellularLocation>
</comment>
<keyword evidence="8" id="KW-0472">Membrane</keyword>